<sequence length="80" mass="9346">MPRLLVNYKKVEEVYGLFEEAEKALNKWKTKADLNGLSYIESDLIIHKDNLCKWIPGYGNYGGYVTVWGIYIINNLYELL</sequence>
<evidence type="ECO:0000313" key="2">
    <source>
        <dbReference type="Proteomes" id="UP000092382"/>
    </source>
</evidence>
<gene>
    <name evidence="1" type="ORF">AN481_08875</name>
</gene>
<dbReference type="EMBL" id="LJOY01000024">
    <property type="protein sequence ID" value="OBQ25649.1"/>
    <property type="molecule type" value="Genomic_DNA"/>
</dbReference>
<dbReference type="Proteomes" id="UP000092382">
    <property type="component" value="Unassembled WGS sequence"/>
</dbReference>
<protein>
    <submittedName>
        <fullName evidence="1">Uncharacterized protein</fullName>
    </submittedName>
</protein>
<organism evidence="1 2">
    <name type="scientific">Aphanizomenon flos-aquae LD13</name>
    <dbReference type="NCBI Taxonomy" id="1710894"/>
    <lineage>
        <taxon>Bacteria</taxon>
        <taxon>Bacillati</taxon>
        <taxon>Cyanobacteriota</taxon>
        <taxon>Cyanophyceae</taxon>
        <taxon>Nostocales</taxon>
        <taxon>Aphanizomenonaceae</taxon>
        <taxon>Aphanizomenon</taxon>
    </lineage>
</organism>
<proteinExistence type="predicted"/>
<reference evidence="1 2" key="1">
    <citation type="submission" date="2015-09" db="EMBL/GenBank/DDBJ databases">
        <title>Whole genome shotgun sequence assembly of Aphanizomenon flos-aquae UKL13.</title>
        <authorList>
            <person name="Driscoll C."/>
        </authorList>
    </citation>
    <scope>NUCLEOTIDE SEQUENCE [LARGE SCALE GENOMIC DNA]</scope>
    <source>
        <strain evidence="1">MDT13</strain>
    </source>
</reference>
<dbReference type="AlphaFoldDB" id="A0A1B7VXD7"/>
<dbReference type="PATRIC" id="fig|1710894.3.peg.3684"/>
<accession>A0A1B7VXD7</accession>
<evidence type="ECO:0000313" key="1">
    <source>
        <dbReference type="EMBL" id="OBQ25649.1"/>
    </source>
</evidence>
<name>A0A1B7VXD7_APHFL</name>
<comment type="caution">
    <text evidence="1">The sequence shown here is derived from an EMBL/GenBank/DDBJ whole genome shotgun (WGS) entry which is preliminary data.</text>
</comment>